<gene>
    <name evidence="3" type="ORF">NC797_06210</name>
</gene>
<comment type="caution">
    <text evidence="3">The sequence shown here is derived from an EMBL/GenBank/DDBJ whole genome shotgun (WGS) entry which is preliminary data.</text>
</comment>
<feature type="compositionally biased region" description="Basic and acidic residues" evidence="1">
    <location>
        <begin position="114"/>
        <end position="128"/>
    </location>
</feature>
<reference evidence="3" key="1">
    <citation type="submission" date="2022-06" db="EMBL/GenBank/DDBJ databases">
        <title>Aquibacillus sp. a new bacterium isolated from soil saline samples.</title>
        <authorList>
            <person name="Galisteo C."/>
            <person name="De La Haba R."/>
            <person name="Sanchez-Porro C."/>
            <person name="Ventosa A."/>
        </authorList>
    </citation>
    <scope>NUCLEOTIDE SEQUENCE</scope>
    <source>
        <strain evidence="3">3ASR75-11</strain>
    </source>
</reference>
<sequence>MDNNKLKLEVGDWVKGITRNGELIHGYLEKFQSNHSRVELKVVVSDNEQIIGSTVRLEKKDVVKIEKSLKSTEKQLETLIDLALVTRDHTWFMELSKELIERRKNVSSSNKRNTTIDHNDKTRRNNRV</sequence>
<dbReference type="InterPro" id="IPR014957">
    <property type="entry name" value="IDEAL_dom"/>
</dbReference>
<dbReference type="Proteomes" id="UP001145050">
    <property type="component" value="Unassembled WGS sequence"/>
</dbReference>
<protein>
    <submittedName>
        <fullName evidence="3">IDEAL domain-containing protein</fullName>
    </submittedName>
</protein>
<dbReference type="AlphaFoldDB" id="A0A9X3WQU0"/>
<name>A0A9X3WQU0_9BACI</name>
<organism evidence="3 4">
    <name type="scientific">Terrihalobacillus insolitus</name>
    <dbReference type="NCBI Taxonomy" id="2950438"/>
    <lineage>
        <taxon>Bacteria</taxon>
        <taxon>Bacillati</taxon>
        <taxon>Bacillota</taxon>
        <taxon>Bacilli</taxon>
        <taxon>Bacillales</taxon>
        <taxon>Bacillaceae</taxon>
        <taxon>Terrihalobacillus</taxon>
    </lineage>
</organism>
<proteinExistence type="predicted"/>
<dbReference type="RefSeq" id="WP_272435905.1">
    <property type="nucleotide sequence ID" value="NZ_JAMQKB010000004.1"/>
</dbReference>
<dbReference type="EMBL" id="JAMQKB010000004">
    <property type="protein sequence ID" value="MDC3424100.1"/>
    <property type="molecule type" value="Genomic_DNA"/>
</dbReference>
<dbReference type="SMART" id="SM00914">
    <property type="entry name" value="IDEAL"/>
    <property type="match status" value="1"/>
</dbReference>
<evidence type="ECO:0000313" key="4">
    <source>
        <dbReference type="Proteomes" id="UP001145050"/>
    </source>
</evidence>
<evidence type="ECO:0000259" key="2">
    <source>
        <dbReference type="SMART" id="SM00914"/>
    </source>
</evidence>
<keyword evidence="4" id="KW-1185">Reference proteome</keyword>
<dbReference type="Gene3D" id="4.10.810.10">
    <property type="entry name" value="Virus Scaffolding Protein, Chain A"/>
    <property type="match status" value="1"/>
</dbReference>
<dbReference type="InterPro" id="IPR027393">
    <property type="entry name" value="Virus_scaffolding_prot_C"/>
</dbReference>
<feature type="domain" description="IDEAL" evidence="2">
    <location>
        <begin position="64"/>
        <end position="99"/>
    </location>
</feature>
<dbReference type="Pfam" id="PF08858">
    <property type="entry name" value="IDEAL"/>
    <property type="match status" value="1"/>
</dbReference>
<evidence type="ECO:0000313" key="3">
    <source>
        <dbReference type="EMBL" id="MDC3424100.1"/>
    </source>
</evidence>
<evidence type="ECO:0000256" key="1">
    <source>
        <dbReference type="SAM" id="MobiDB-lite"/>
    </source>
</evidence>
<accession>A0A9X3WQU0</accession>
<feature type="region of interest" description="Disordered" evidence="1">
    <location>
        <begin position="103"/>
        <end position="128"/>
    </location>
</feature>